<evidence type="ECO:0000313" key="5">
    <source>
        <dbReference type="Proteomes" id="UP000247498"/>
    </source>
</evidence>
<dbReference type="CDD" id="cd07067">
    <property type="entry name" value="HP_PGM_like"/>
    <property type="match status" value="2"/>
</dbReference>
<feature type="active site" description="Tele-phosphohistidine intermediate" evidence="2">
    <location>
        <position position="80"/>
    </location>
</feature>
<dbReference type="SUPFAM" id="SSF53254">
    <property type="entry name" value="Phosphoglycerate mutase-like"/>
    <property type="match status" value="2"/>
</dbReference>
<evidence type="ECO:0000256" key="2">
    <source>
        <dbReference type="PIRSR" id="PIRSR613078-1"/>
    </source>
</evidence>
<dbReference type="InterPro" id="IPR001345">
    <property type="entry name" value="PG/BPGM_mutase_AS"/>
</dbReference>
<dbReference type="EMBL" id="BDRX01000158">
    <property type="protein sequence ID" value="GBF99445.1"/>
    <property type="molecule type" value="Genomic_DNA"/>
</dbReference>
<dbReference type="PANTHER" id="PTHR48100">
    <property type="entry name" value="BROAD-SPECIFICITY PHOSPHATASE YOR283W-RELATED"/>
    <property type="match status" value="1"/>
</dbReference>
<feature type="binding site" evidence="3">
    <location>
        <position position="130"/>
    </location>
    <ligand>
        <name>substrate</name>
    </ligand>
</feature>
<keyword evidence="5" id="KW-1185">Reference proteome</keyword>
<feature type="active site" description="Proton donor/acceptor" evidence="2">
    <location>
        <position position="154"/>
    </location>
</feature>
<dbReference type="SMART" id="SM00855">
    <property type="entry name" value="PGAM"/>
    <property type="match status" value="2"/>
</dbReference>
<dbReference type="AlphaFoldDB" id="A0A2V0PQF9"/>
<dbReference type="FunCoup" id="A0A2V0PQF9">
    <property type="interactions" value="538"/>
</dbReference>
<dbReference type="InterPro" id="IPR013078">
    <property type="entry name" value="His_Pase_superF_clade-1"/>
</dbReference>
<evidence type="ECO:0000256" key="3">
    <source>
        <dbReference type="PIRSR" id="PIRSR613078-2"/>
    </source>
</evidence>
<name>A0A2V0PQF9_9CHLO</name>
<dbReference type="PROSITE" id="PS00175">
    <property type="entry name" value="PG_MUTASE"/>
    <property type="match status" value="1"/>
</dbReference>
<dbReference type="InParanoid" id="A0A2V0PQF9"/>
<organism evidence="4 5">
    <name type="scientific">Raphidocelis subcapitata</name>
    <dbReference type="NCBI Taxonomy" id="307507"/>
    <lineage>
        <taxon>Eukaryota</taxon>
        <taxon>Viridiplantae</taxon>
        <taxon>Chlorophyta</taxon>
        <taxon>core chlorophytes</taxon>
        <taxon>Chlorophyceae</taxon>
        <taxon>CS clade</taxon>
        <taxon>Sphaeropleales</taxon>
        <taxon>Selenastraceae</taxon>
        <taxon>Raphidocelis</taxon>
    </lineage>
</organism>
<dbReference type="STRING" id="307507.A0A2V0PQF9"/>
<sequence>MPAVPLGCHCRPGALSPAARRHRRLPLVAATAATPAKAAGEAAVGWRGSDAFTPLGDRVDAPPLSLPPITSRRRVVLVRHGQSTWNAEGRIQGSSDFSRLTAKGEAQAETARSMLEGESFSSLFVSPLARARQTADIVARGQGLEPRVLPALREIDLYSFQGLVKSEGKERFGEAFAAWQRDPSGFEIDGHAPVRELWHRGSAAWQHVLTEGGADAAEGRTPCALVVAHNAVNQALLGTALGLPPRFFRRLLQSNGATSVLDFEPPPCPGAPPRVTVDRLNQSPGSPFKTDDAGRPTASRVVIVRHAATEGSSDGLLLGSLDEPLSALGVVQAGKVAELMMGLQIDSLLTSPARRCASTAELIAGLQGARRFGGGPARPRSGLDRVLLLPELRNLDVGLWEGQPGALVRGTPLPDNAEDLGEFWARTDAAWQRVLTEAAPRSAIMGGGAAGGGGGGSGSGRTVVVVAHAAVAAALVCHCLGLGPEGLPLFRFAAGGVTVVDFPDGPAVPGGGVLRTLNHTAHLGQWAVPITPPDDGSEVCGIDGCF</sequence>
<dbReference type="Pfam" id="PF00300">
    <property type="entry name" value="His_Phos_1"/>
    <property type="match status" value="2"/>
</dbReference>
<comment type="caution">
    <text evidence="4">The sequence shown here is derived from an EMBL/GenBank/DDBJ whole genome shotgun (WGS) entry which is preliminary data.</text>
</comment>
<dbReference type="PANTHER" id="PTHR48100:SF10">
    <property type="entry name" value="2-CARBOXY-D-ARABINITOL-1-PHOSPHATASE-RELATED"/>
    <property type="match status" value="1"/>
</dbReference>
<gene>
    <name evidence="4" type="ORF">Rsub_11931</name>
</gene>
<comment type="similarity">
    <text evidence="1">Belongs to the phosphoglycerate mutase family.</text>
</comment>
<accession>A0A2V0PQF9</accession>
<dbReference type="OrthoDB" id="354304at2759"/>
<evidence type="ECO:0000256" key="1">
    <source>
        <dbReference type="ARBA" id="ARBA00038362"/>
    </source>
</evidence>
<dbReference type="InterPro" id="IPR029033">
    <property type="entry name" value="His_PPase_superfam"/>
</dbReference>
<dbReference type="InterPro" id="IPR050275">
    <property type="entry name" value="PGM_Phosphatase"/>
</dbReference>
<protein>
    <submittedName>
        <fullName evidence="4">2-carboxy-D-arabinitol-1-phosphatase-like</fullName>
    </submittedName>
</protein>
<reference evidence="4 5" key="1">
    <citation type="journal article" date="2018" name="Sci. Rep.">
        <title>Raphidocelis subcapitata (=Pseudokirchneriella subcapitata) provides an insight into genome evolution and environmental adaptations in the Sphaeropleales.</title>
        <authorList>
            <person name="Suzuki S."/>
            <person name="Yamaguchi H."/>
            <person name="Nakajima N."/>
            <person name="Kawachi M."/>
        </authorList>
    </citation>
    <scope>NUCLEOTIDE SEQUENCE [LARGE SCALE GENOMIC DNA]</scope>
    <source>
        <strain evidence="4 5">NIES-35</strain>
    </source>
</reference>
<proteinExistence type="inferred from homology"/>
<feature type="binding site" evidence="3">
    <location>
        <position position="165"/>
    </location>
    <ligand>
        <name>substrate</name>
    </ligand>
</feature>
<dbReference type="Proteomes" id="UP000247498">
    <property type="component" value="Unassembled WGS sequence"/>
</dbReference>
<dbReference type="Gene3D" id="3.40.50.1240">
    <property type="entry name" value="Phosphoglycerate mutase-like"/>
    <property type="match status" value="2"/>
</dbReference>
<evidence type="ECO:0000313" key="4">
    <source>
        <dbReference type="EMBL" id="GBF99445.1"/>
    </source>
</evidence>
<feature type="binding site" evidence="3">
    <location>
        <begin position="79"/>
        <end position="86"/>
    </location>
    <ligand>
        <name>substrate</name>
    </ligand>
</feature>
<dbReference type="GO" id="GO:0016791">
    <property type="term" value="F:phosphatase activity"/>
    <property type="evidence" value="ECO:0007669"/>
    <property type="project" value="TreeGrafter"/>
</dbReference>